<evidence type="ECO:0000313" key="3">
    <source>
        <dbReference type="Proteomes" id="UP000617340"/>
    </source>
</evidence>
<keyword evidence="3" id="KW-1185">Reference proteome</keyword>
<gene>
    <name evidence="2" type="ORF">HZH68_009795</name>
</gene>
<name>A0A834N3T1_VESGE</name>
<feature type="region of interest" description="Disordered" evidence="1">
    <location>
        <begin position="55"/>
        <end position="76"/>
    </location>
</feature>
<organism evidence="2 3">
    <name type="scientific">Vespula germanica</name>
    <name type="common">German yellow jacket</name>
    <name type="synonym">Paravespula germanica</name>
    <dbReference type="NCBI Taxonomy" id="30212"/>
    <lineage>
        <taxon>Eukaryota</taxon>
        <taxon>Metazoa</taxon>
        <taxon>Ecdysozoa</taxon>
        <taxon>Arthropoda</taxon>
        <taxon>Hexapoda</taxon>
        <taxon>Insecta</taxon>
        <taxon>Pterygota</taxon>
        <taxon>Neoptera</taxon>
        <taxon>Endopterygota</taxon>
        <taxon>Hymenoptera</taxon>
        <taxon>Apocrita</taxon>
        <taxon>Aculeata</taxon>
        <taxon>Vespoidea</taxon>
        <taxon>Vespidae</taxon>
        <taxon>Vespinae</taxon>
        <taxon>Vespula</taxon>
    </lineage>
</organism>
<evidence type="ECO:0000256" key="1">
    <source>
        <dbReference type="SAM" id="MobiDB-lite"/>
    </source>
</evidence>
<protein>
    <submittedName>
        <fullName evidence="2">Uncharacterized protein</fullName>
    </submittedName>
</protein>
<dbReference type="Proteomes" id="UP000617340">
    <property type="component" value="Unassembled WGS sequence"/>
</dbReference>
<dbReference type="AlphaFoldDB" id="A0A834N3T1"/>
<proteinExistence type="predicted"/>
<sequence>MPTLLSVRGNGDANGIAGSCGDGSSHGDGWAGEWLAAWPVGSSLPRTLYSHLVSSKSRGNSEQRLSLNSKTTFQSL</sequence>
<comment type="caution">
    <text evidence="2">The sequence shown here is derived from an EMBL/GenBank/DDBJ whole genome shotgun (WGS) entry which is preliminary data.</text>
</comment>
<reference evidence="2" key="1">
    <citation type="journal article" date="2020" name="G3 (Bethesda)">
        <title>High-Quality Assemblies for Three Invasive Social Wasps from the &lt;i&gt;Vespula&lt;/i&gt; Genus.</title>
        <authorList>
            <person name="Harrop T.W.R."/>
            <person name="Guhlin J."/>
            <person name="McLaughlin G.M."/>
            <person name="Permina E."/>
            <person name="Stockwell P."/>
            <person name="Gilligan J."/>
            <person name="Le Lec M.F."/>
            <person name="Gruber M.A.M."/>
            <person name="Quinn O."/>
            <person name="Lovegrove M."/>
            <person name="Duncan E.J."/>
            <person name="Remnant E.J."/>
            <person name="Van Eeckhoven J."/>
            <person name="Graham B."/>
            <person name="Knapp R.A."/>
            <person name="Langford K.W."/>
            <person name="Kronenberg Z."/>
            <person name="Press M.O."/>
            <person name="Eacker S.M."/>
            <person name="Wilson-Rankin E.E."/>
            <person name="Purcell J."/>
            <person name="Lester P.J."/>
            <person name="Dearden P.K."/>
        </authorList>
    </citation>
    <scope>NUCLEOTIDE SEQUENCE</scope>
    <source>
        <strain evidence="2">Linc-1</strain>
    </source>
</reference>
<feature type="region of interest" description="Disordered" evidence="1">
    <location>
        <begin position="1"/>
        <end position="26"/>
    </location>
</feature>
<dbReference type="EMBL" id="JACSDZ010000009">
    <property type="protein sequence ID" value="KAF7395745.1"/>
    <property type="molecule type" value="Genomic_DNA"/>
</dbReference>
<accession>A0A834N3T1</accession>
<evidence type="ECO:0000313" key="2">
    <source>
        <dbReference type="EMBL" id="KAF7395745.1"/>
    </source>
</evidence>